<dbReference type="PRINTS" id="PR00412">
    <property type="entry name" value="EPOXHYDRLASE"/>
</dbReference>
<dbReference type="GO" id="GO:0003824">
    <property type="term" value="F:catalytic activity"/>
    <property type="evidence" value="ECO:0007669"/>
    <property type="project" value="InterPro"/>
</dbReference>
<dbReference type="EMBL" id="VIBQ01000017">
    <property type="protein sequence ID" value="KAB8360958.1"/>
    <property type="molecule type" value="Genomic_DNA"/>
</dbReference>
<organism evidence="2 3">
    <name type="scientific">Carpinus fangiana</name>
    <dbReference type="NCBI Taxonomy" id="176857"/>
    <lineage>
        <taxon>Eukaryota</taxon>
        <taxon>Viridiplantae</taxon>
        <taxon>Streptophyta</taxon>
        <taxon>Embryophyta</taxon>
        <taxon>Tracheophyta</taxon>
        <taxon>Spermatophyta</taxon>
        <taxon>Magnoliopsida</taxon>
        <taxon>eudicotyledons</taxon>
        <taxon>Gunneridae</taxon>
        <taxon>Pentapetalae</taxon>
        <taxon>rosids</taxon>
        <taxon>fabids</taxon>
        <taxon>Fagales</taxon>
        <taxon>Betulaceae</taxon>
        <taxon>Carpinus</taxon>
    </lineage>
</organism>
<dbReference type="Gene3D" id="3.40.50.1820">
    <property type="entry name" value="alpha/beta hydrolase"/>
    <property type="match status" value="1"/>
</dbReference>
<keyword evidence="3" id="KW-1185">Reference proteome</keyword>
<dbReference type="InterPro" id="IPR000073">
    <property type="entry name" value="AB_hydrolase_1"/>
</dbReference>
<evidence type="ECO:0000259" key="1">
    <source>
        <dbReference type="Pfam" id="PF00561"/>
    </source>
</evidence>
<dbReference type="InterPro" id="IPR029058">
    <property type="entry name" value="AB_hydrolase_fold"/>
</dbReference>
<dbReference type="PANTHER" id="PTHR43798:SF33">
    <property type="entry name" value="HYDROLASE, PUTATIVE (AFU_ORTHOLOGUE AFUA_2G14860)-RELATED"/>
    <property type="match status" value="1"/>
</dbReference>
<dbReference type="GO" id="GO:0016020">
    <property type="term" value="C:membrane"/>
    <property type="evidence" value="ECO:0007669"/>
    <property type="project" value="TreeGrafter"/>
</dbReference>
<name>A0A5N6KYQ5_9ROSI</name>
<protein>
    <recommendedName>
        <fullName evidence="1">AB hydrolase-1 domain-containing protein</fullName>
    </recommendedName>
</protein>
<dbReference type="SUPFAM" id="SSF53474">
    <property type="entry name" value="alpha/beta-Hydrolases"/>
    <property type="match status" value="1"/>
</dbReference>
<dbReference type="InterPro" id="IPR050266">
    <property type="entry name" value="AB_hydrolase_sf"/>
</dbReference>
<dbReference type="InterPro" id="IPR000639">
    <property type="entry name" value="Epox_hydrolase-like"/>
</dbReference>
<gene>
    <name evidence="2" type="ORF">FH972_024690</name>
</gene>
<evidence type="ECO:0000313" key="3">
    <source>
        <dbReference type="Proteomes" id="UP000327013"/>
    </source>
</evidence>
<proteinExistence type="predicted"/>
<sequence>MDAFETLFEKAVPTPGGCTVHSHHSDPTFHKDKAVLIMIHGWPQSKYMFRYLIPTLSKTHRLLIPDLPGYGESTPSTKSDRLTVGTAILHAAVEIFESTSIIFLSHDRGARVSQHMASHWPSISPMFPQLTLVGACLMDIVPYKDQWEAFANPRISSGYFHWSFLARPEISTPMIQAYGGGRFAKDIILKTQGTNEAGRVSLAAGGAIERYAAYYERQSTIDAAAADYTAGANDDYQTQVEDMDSEDESKKIGVPTLVLYSMSNLGRGFPDMQAVWTKWLRKDVDLHCVGIGDGVGHYLPEEAPEKVLQAVQPWLAGFSTG</sequence>
<accession>A0A5N6KYQ5</accession>
<reference evidence="2 3" key="1">
    <citation type="submission" date="2019-06" db="EMBL/GenBank/DDBJ databases">
        <title>A chromosomal-level reference genome of Carpinus fangiana (Coryloideae, Betulaceae).</title>
        <authorList>
            <person name="Yang X."/>
            <person name="Wang Z."/>
            <person name="Zhang L."/>
            <person name="Hao G."/>
            <person name="Liu J."/>
            <person name="Yang Y."/>
        </authorList>
    </citation>
    <scope>NUCLEOTIDE SEQUENCE [LARGE SCALE GENOMIC DNA]</scope>
    <source>
        <strain evidence="2">Cfa_2016G</strain>
        <tissue evidence="2">Leaf</tissue>
    </source>
</reference>
<evidence type="ECO:0000313" key="2">
    <source>
        <dbReference type="EMBL" id="KAB8360958.1"/>
    </source>
</evidence>
<dbReference type="Proteomes" id="UP000327013">
    <property type="component" value="Unassembled WGS sequence"/>
</dbReference>
<dbReference type="OrthoDB" id="7130006at2759"/>
<dbReference type="PANTHER" id="PTHR43798">
    <property type="entry name" value="MONOACYLGLYCEROL LIPASE"/>
    <property type="match status" value="1"/>
</dbReference>
<comment type="caution">
    <text evidence="2">The sequence shown here is derived from an EMBL/GenBank/DDBJ whole genome shotgun (WGS) entry which is preliminary data.</text>
</comment>
<dbReference type="AlphaFoldDB" id="A0A5N6KYQ5"/>
<dbReference type="Pfam" id="PF00561">
    <property type="entry name" value="Abhydrolase_1"/>
    <property type="match status" value="1"/>
</dbReference>
<feature type="domain" description="AB hydrolase-1" evidence="1">
    <location>
        <begin position="35"/>
        <end position="121"/>
    </location>
</feature>